<dbReference type="EMBL" id="SDWU01000005">
    <property type="protein sequence ID" value="RYC03497.1"/>
    <property type="molecule type" value="Genomic_DNA"/>
</dbReference>
<evidence type="ECO:0000313" key="2">
    <source>
        <dbReference type="EMBL" id="RYC03497.1"/>
    </source>
</evidence>
<dbReference type="Pfam" id="PF13676">
    <property type="entry name" value="TIR_2"/>
    <property type="match status" value="1"/>
</dbReference>
<reference evidence="2 3" key="1">
    <citation type="submission" date="2019-01" db="EMBL/GenBank/DDBJ databases">
        <title>Novel species of Nocardioides.</title>
        <authorList>
            <person name="Liu Q."/>
            <person name="Xin Y.-H."/>
        </authorList>
    </citation>
    <scope>NUCLEOTIDE SEQUENCE [LARGE SCALE GENOMIC DNA]</scope>
    <source>
        <strain evidence="2 3">CGMCC 4.6875</strain>
    </source>
</reference>
<dbReference type="OrthoDB" id="9147462at2"/>
<evidence type="ECO:0000313" key="3">
    <source>
        <dbReference type="Proteomes" id="UP000293291"/>
    </source>
</evidence>
<keyword evidence="3" id="KW-1185">Reference proteome</keyword>
<dbReference type="InterPro" id="IPR000157">
    <property type="entry name" value="TIR_dom"/>
</dbReference>
<dbReference type="GO" id="GO:0007165">
    <property type="term" value="P:signal transduction"/>
    <property type="evidence" value="ECO:0007669"/>
    <property type="project" value="InterPro"/>
</dbReference>
<comment type="caution">
    <text evidence="2">The sequence shown here is derived from an EMBL/GenBank/DDBJ whole genome shotgun (WGS) entry which is preliminary data.</text>
</comment>
<name>A0A4V1RMT7_9ACTN</name>
<dbReference type="Gene3D" id="3.40.50.10140">
    <property type="entry name" value="Toll/interleukin-1 receptor homology (TIR) domain"/>
    <property type="match status" value="1"/>
</dbReference>
<organism evidence="2 3">
    <name type="scientific">Nocardioides ganghwensis</name>
    <dbReference type="NCBI Taxonomy" id="252230"/>
    <lineage>
        <taxon>Bacteria</taxon>
        <taxon>Bacillati</taxon>
        <taxon>Actinomycetota</taxon>
        <taxon>Actinomycetes</taxon>
        <taxon>Propionibacteriales</taxon>
        <taxon>Nocardioidaceae</taxon>
        <taxon>Nocardioides</taxon>
    </lineage>
</organism>
<gene>
    <name evidence="2" type="ORF">EUA07_05800</name>
</gene>
<proteinExistence type="predicted"/>
<evidence type="ECO:0000259" key="1">
    <source>
        <dbReference type="PROSITE" id="PS50104"/>
    </source>
</evidence>
<dbReference type="SUPFAM" id="SSF52200">
    <property type="entry name" value="Toll/Interleukin receptor TIR domain"/>
    <property type="match status" value="1"/>
</dbReference>
<dbReference type="AlphaFoldDB" id="A0A4V1RMT7"/>
<dbReference type="RefSeq" id="WP_129454052.1">
    <property type="nucleotide sequence ID" value="NZ_JACXYX010000008.1"/>
</dbReference>
<dbReference type="NCBIfam" id="TIGR04276">
    <property type="entry name" value="FxsC_Cterm"/>
    <property type="match status" value="1"/>
</dbReference>
<dbReference type="PROSITE" id="PS50104">
    <property type="entry name" value="TIR"/>
    <property type="match status" value="1"/>
</dbReference>
<dbReference type="Proteomes" id="UP000293291">
    <property type="component" value="Unassembled WGS sequence"/>
</dbReference>
<sequence>MDEPGPPRPPAFFLSYAREDDESGAVERLYQDLRGQLKVVLGPAYGEGFRDRTQIKPGAAWSAELQEALETARSFVAVLSRTYFSRPYCGKEWAAFSRRLAPHLDEPGVGFLMQPVLLVGKSHLDPIPTVIQAKQYDYDGYPEEYARRGLIHLQSLVNEGDLYRRFLLELTDLIATAVTSVPVAPMSLPPIAEIQSAWHDQTTGVQIVPENAAPGSHLFAQFVYVAARTEELTGLREERLAYGELGGLDWQPFRPPVEDEIGIIAQAITAREKFRYDRVEIGDDLAERLSAATEENKIVVVVVDPWTVRLESYRRLMRDLDRHNLPTCVVIIPFNDTDAETVRDREVLRSVIEATFVNRNLVPDLETFIVGVASKDDLEAKLSTALASAKSRVLRRYQIGVAADPQRRFPGPPSVSNVPDQS</sequence>
<feature type="domain" description="TIR" evidence="1">
    <location>
        <begin position="8"/>
        <end position="138"/>
    </location>
</feature>
<dbReference type="InterPro" id="IPR026367">
    <property type="entry name" value="FxsC_C"/>
</dbReference>
<accession>A0A4V1RMT7</accession>
<protein>
    <submittedName>
        <fullName evidence="2">TIR domain-containing protein</fullName>
    </submittedName>
</protein>
<dbReference type="InterPro" id="IPR035897">
    <property type="entry name" value="Toll_tir_struct_dom_sf"/>
</dbReference>